<protein>
    <submittedName>
        <fullName evidence="2">Uncharacterized protein</fullName>
    </submittedName>
</protein>
<dbReference type="InterPro" id="IPR036259">
    <property type="entry name" value="MFS_trans_sf"/>
</dbReference>
<dbReference type="Gene3D" id="3.30.410.10">
    <property type="entry name" value="Cholesterol Oxidase, domain 2"/>
    <property type="match status" value="1"/>
</dbReference>
<dbReference type="Proteomes" id="UP001175228">
    <property type="component" value="Unassembled WGS sequence"/>
</dbReference>
<dbReference type="PANTHER" id="PTHR47190:SF4">
    <property type="entry name" value="DEHYDROGENASE, PUTATIVE-RELATED"/>
    <property type="match status" value="1"/>
</dbReference>
<keyword evidence="3" id="KW-1185">Reference proteome</keyword>
<dbReference type="PANTHER" id="PTHR47190">
    <property type="entry name" value="DEHYDROGENASE, PUTATIVE-RELATED"/>
    <property type="match status" value="1"/>
</dbReference>
<evidence type="ECO:0000256" key="1">
    <source>
        <dbReference type="SAM" id="MobiDB-lite"/>
    </source>
</evidence>
<dbReference type="EMBL" id="JAUEPU010000005">
    <property type="protein sequence ID" value="KAK0502398.1"/>
    <property type="molecule type" value="Genomic_DNA"/>
</dbReference>
<comment type="caution">
    <text evidence="2">The sequence shown here is derived from an EMBL/GenBank/DDBJ whole genome shotgun (WGS) entry which is preliminary data.</text>
</comment>
<dbReference type="Gene3D" id="1.20.1250.20">
    <property type="entry name" value="MFS general substrate transporter like domains"/>
    <property type="match status" value="1"/>
</dbReference>
<feature type="region of interest" description="Disordered" evidence="1">
    <location>
        <begin position="1"/>
        <end position="21"/>
    </location>
</feature>
<sequence length="472" mass="53900">MLALPCQSEDDKGQSEDALSKHNIYRDGPKMVLPLQSEDDKDWSEDNIRSMILRWHKEAYHQITRKAGFEVGNIAASAQKTFYGPVRNGYDDWSSVNKESLVLGNMGVTQLSLLVPHQYINLTIEHGIHHLKFEMRSSEDRPNILSGVSRLHTQSGIGFQGTAQGLPGTWSDWRIPLGTQIIPAIPLVAFIMLFSRSLPRRGALKKDRLGDVNDPLVTMQMKDIKLDIHKAQDIGMSMHERLPYMCQVINIFADRQSELFTIPSNFWRFCLVYLVQSSAQNTGVSVIQEYLMMHYSTYRTSWLCALDESLWATKTAYCREHCYRIGFGHWLHPDGPILQDCSQCMYYLSVKPVEVEMIQLGNVLQLASLKTLIARLSWENPTLSRRRLVLAQITDGPWWNWDDVSAYADKLYECNPITTCPSANGLYYDTTVWDLASTFLSENGWKQSDAVADPSKKTNIFSHPPWNIKDLQ</sequence>
<reference evidence="2" key="1">
    <citation type="submission" date="2023-06" db="EMBL/GenBank/DDBJ databases">
        <authorList>
            <consortium name="Lawrence Berkeley National Laboratory"/>
            <person name="Ahrendt S."/>
            <person name="Sahu N."/>
            <person name="Indic B."/>
            <person name="Wong-Bajracharya J."/>
            <person name="Merenyi Z."/>
            <person name="Ke H.-M."/>
            <person name="Monk M."/>
            <person name="Kocsube S."/>
            <person name="Drula E."/>
            <person name="Lipzen A."/>
            <person name="Balint B."/>
            <person name="Henrissat B."/>
            <person name="Andreopoulos B."/>
            <person name="Martin F.M."/>
            <person name="Harder C.B."/>
            <person name="Rigling D."/>
            <person name="Ford K.L."/>
            <person name="Foster G.D."/>
            <person name="Pangilinan J."/>
            <person name="Papanicolaou A."/>
            <person name="Barry K."/>
            <person name="LaButti K."/>
            <person name="Viragh M."/>
            <person name="Koriabine M."/>
            <person name="Yan M."/>
            <person name="Riley R."/>
            <person name="Champramary S."/>
            <person name="Plett K.L."/>
            <person name="Tsai I.J."/>
            <person name="Slot J."/>
            <person name="Sipos G."/>
            <person name="Plett J."/>
            <person name="Nagy L.G."/>
            <person name="Grigoriev I.V."/>
        </authorList>
    </citation>
    <scope>NUCLEOTIDE SEQUENCE</scope>
    <source>
        <strain evidence="2">HWK02</strain>
    </source>
</reference>
<organism evidence="2 3">
    <name type="scientific">Armillaria luteobubalina</name>
    <dbReference type="NCBI Taxonomy" id="153913"/>
    <lineage>
        <taxon>Eukaryota</taxon>
        <taxon>Fungi</taxon>
        <taxon>Dikarya</taxon>
        <taxon>Basidiomycota</taxon>
        <taxon>Agaricomycotina</taxon>
        <taxon>Agaricomycetes</taxon>
        <taxon>Agaricomycetidae</taxon>
        <taxon>Agaricales</taxon>
        <taxon>Marasmiineae</taxon>
        <taxon>Physalacriaceae</taxon>
        <taxon>Armillaria</taxon>
    </lineage>
</organism>
<evidence type="ECO:0000313" key="3">
    <source>
        <dbReference type="Proteomes" id="UP001175228"/>
    </source>
</evidence>
<dbReference type="AlphaFoldDB" id="A0AA39QGB4"/>
<dbReference type="InterPro" id="IPR053208">
    <property type="entry name" value="GMC_Oxidoreductase_CD"/>
</dbReference>
<evidence type="ECO:0000313" key="2">
    <source>
        <dbReference type="EMBL" id="KAK0502398.1"/>
    </source>
</evidence>
<proteinExistence type="predicted"/>
<feature type="compositionally biased region" description="Basic and acidic residues" evidence="1">
    <location>
        <begin position="9"/>
        <end position="21"/>
    </location>
</feature>
<gene>
    <name evidence="2" type="ORF">EDD18DRAFT_1100846</name>
</gene>
<name>A0AA39QGB4_9AGAR</name>
<accession>A0AA39QGB4</accession>